<proteinExistence type="predicted"/>
<reference evidence="1" key="1">
    <citation type="journal article" date="2014" name="PLoS ONE">
        <title>Transcriptome-Based Identification of ABC Transporters in the Western Tarnished Plant Bug Lygus hesperus.</title>
        <authorList>
            <person name="Hull J.J."/>
            <person name="Chaney K."/>
            <person name="Geib S.M."/>
            <person name="Fabrick J.A."/>
            <person name="Brent C.S."/>
            <person name="Walsh D."/>
            <person name="Lavine L.C."/>
        </authorList>
    </citation>
    <scope>NUCLEOTIDE SEQUENCE</scope>
</reference>
<gene>
    <name evidence="1" type="ORF">CM83_4719</name>
</gene>
<protein>
    <submittedName>
        <fullName evidence="1">Uncharacterized protein</fullName>
    </submittedName>
</protein>
<reference evidence="1" key="2">
    <citation type="submission" date="2014-07" db="EMBL/GenBank/DDBJ databases">
        <authorList>
            <person name="Hull J."/>
        </authorList>
    </citation>
    <scope>NUCLEOTIDE SEQUENCE</scope>
</reference>
<feature type="non-terminal residue" evidence="1">
    <location>
        <position position="1"/>
    </location>
</feature>
<dbReference type="EMBL" id="GBHO01037496">
    <property type="protein sequence ID" value="JAG06108.1"/>
    <property type="molecule type" value="Transcribed_RNA"/>
</dbReference>
<organism evidence="1">
    <name type="scientific">Lygus hesperus</name>
    <name type="common">Western plant bug</name>
    <dbReference type="NCBI Taxonomy" id="30085"/>
    <lineage>
        <taxon>Eukaryota</taxon>
        <taxon>Metazoa</taxon>
        <taxon>Ecdysozoa</taxon>
        <taxon>Arthropoda</taxon>
        <taxon>Hexapoda</taxon>
        <taxon>Insecta</taxon>
        <taxon>Pterygota</taxon>
        <taxon>Neoptera</taxon>
        <taxon>Paraneoptera</taxon>
        <taxon>Hemiptera</taxon>
        <taxon>Heteroptera</taxon>
        <taxon>Panheteroptera</taxon>
        <taxon>Cimicomorpha</taxon>
        <taxon>Miridae</taxon>
        <taxon>Mirini</taxon>
        <taxon>Lygus</taxon>
    </lineage>
</organism>
<feature type="non-terminal residue" evidence="1">
    <location>
        <position position="322"/>
    </location>
</feature>
<name>A0A0A9WI06_LYGHE</name>
<sequence length="322" mass="37767">HTLKTSNMALTYRKYLEDIQRRLNANPRTVNCEMLVRAITRELQSKHQIPHFVKKEMCRNLDEIVDFLNVQKWSRRELRAALLDLFAVVRDVKDSHEGHVRVQYAKFRKHFENVKAKIQPPKKIDVPSDFDEKLSKLRCGKEPTKVTLQCLQDPKKLPEELERRWTTLRNAPILQYRSPGIRLYGSVHHDVNIPSIAAELDVLKNQVQDVKDRMMERIASPNELIGLVHVALDTISILLKMDGVWFAECSWIKDMLGDLNRKIESDRCVDCWARHVLYVTFPIIRQCKHCIKIDELGEDALKRRTDKLTVLPDEMMMRIKNL</sequence>
<accession>A0A0A9WI06</accession>
<dbReference type="AlphaFoldDB" id="A0A0A9WI06"/>
<evidence type="ECO:0000313" key="1">
    <source>
        <dbReference type="EMBL" id="JAG06108.1"/>
    </source>
</evidence>